<gene>
    <name evidence="2" type="ORF">GMARGA_LOCUS20937</name>
</gene>
<dbReference type="EMBL" id="CAJVQB010018870">
    <property type="protein sequence ID" value="CAG8789102.1"/>
    <property type="molecule type" value="Genomic_DNA"/>
</dbReference>
<evidence type="ECO:0000256" key="1">
    <source>
        <dbReference type="SAM" id="MobiDB-lite"/>
    </source>
</evidence>
<comment type="caution">
    <text evidence="2">The sequence shown here is derived from an EMBL/GenBank/DDBJ whole genome shotgun (WGS) entry which is preliminary data.</text>
</comment>
<accession>A0ABN7VP34</accession>
<reference evidence="2 3" key="1">
    <citation type="submission" date="2021-06" db="EMBL/GenBank/DDBJ databases">
        <authorList>
            <person name="Kallberg Y."/>
            <person name="Tangrot J."/>
            <person name="Rosling A."/>
        </authorList>
    </citation>
    <scope>NUCLEOTIDE SEQUENCE [LARGE SCALE GENOMIC DNA]</scope>
    <source>
        <strain evidence="2 3">120-4 pot B 10/14</strain>
    </source>
</reference>
<evidence type="ECO:0000313" key="3">
    <source>
        <dbReference type="Proteomes" id="UP000789901"/>
    </source>
</evidence>
<feature type="non-terminal residue" evidence="2">
    <location>
        <position position="1"/>
    </location>
</feature>
<proteinExistence type="predicted"/>
<evidence type="ECO:0000313" key="2">
    <source>
        <dbReference type="EMBL" id="CAG8789102.1"/>
    </source>
</evidence>
<feature type="region of interest" description="Disordered" evidence="1">
    <location>
        <begin position="1"/>
        <end position="22"/>
    </location>
</feature>
<dbReference type="Proteomes" id="UP000789901">
    <property type="component" value="Unassembled WGS sequence"/>
</dbReference>
<protein>
    <submittedName>
        <fullName evidence="2">43058_t:CDS:1</fullName>
    </submittedName>
</protein>
<organism evidence="2 3">
    <name type="scientific">Gigaspora margarita</name>
    <dbReference type="NCBI Taxonomy" id="4874"/>
    <lineage>
        <taxon>Eukaryota</taxon>
        <taxon>Fungi</taxon>
        <taxon>Fungi incertae sedis</taxon>
        <taxon>Mucoromycota</taxon>
        <taxon>Glomeromycotina</taxon>
        <taxon>Glomeromycetes</taxon>
        <taxon>Diversisporales</taxon>
        <taxon>Gigasporaceae</taxon>
        <taxon>Gigaspora</taxon>
    </lineage>
</organism>
<keyword evidence="3" id="KW-1185">Reference proteome</keyword>
<name>A0ABN7VP34_GIGMA</name>
<sequence>NRNKVSLDDLSSSKRKRSDDTDEYDDLFETKDFDFSVETKDDFMEDIKEKEVRSSNNISEHQKKYKSCKEKDKVHMTCSSNYKESCGFDMDNKEDK</sequence>